<dbReference type="STRING" id="200361.A0A453E746"/>
<proteinExistence type="predicted"/>
<reference evidence="2" key="1">
    <citation type="journal article" date="2014" name="Science">
        <title>Ancient hybridizations among the ancestral genomes of bread wheat.</title>
        <authorList>
            <consortium name="International Wheat Genome Sequencing Consortium,"/>
            <person name="Marcussen T."/>
            <person name="Sandve S.R."/>
            <person name="Heier L."/>
            <person name="Spannagl M."/>
            <person name="Pfeifer M."/>
            <person name="Jakobsen K.S."/>
            <person name="Wulff B.B."/>
            <person name="Steuernagel B."/>
            <person name="Mayer K.F."/>
            <person name="Olsen O.A."/>
        </authorList>
    </citation>
    <scope>NUCLEOTIDE SEQUENCE [LARGE SCALE GENOMIC DNA]</scope>
    <source>
        <strain evidence="2">cv. AL8/78</strain>
    </source>
</reference>
<keyword evidence="2" id="KW-1185">Reference proteome</keyword>
<reference evidence="2" key="2">
    <citation type="journal article" date="2017" name="Nat. Plants">
        <title>The Aegilops tauschii genome reveals multiple impacts of transposons.</title>
        <authorList>
            <person name="Zhao G."/>
            <person name="Zou C."/>
            <person name="Li K."/>
            <person name="Wang K."/>
            <person name="Li T."/>
            <person name="Gao L."/>
            <person name="Zhang X."/>
            <person name="Wang H."/>
            <person name="Yang Z."/>
            <person name="Liu X."/>
            <person name="Jiang W."/>
            <person name="Mao L."/>
            <person name="Kong X."/>
            <person name="Jiao Y."/>
            <person name="Jia J."/>
        </authorList>
    </citation>
    <scope>NUCLEOTIDE SEQUENCE [LARGE SCALE GENOMIC DNA]</scope>
    <source>
        <strain evidence="2">cv. AL8/78</strain>
    </source>
</reference>
<protein>
    <submittedName>
        <fullName evidence="1">Uncharacterized protein</fullName>
    </submittedName>
</protein>
<reference evidence="1" key="4">
    <citation type="submission" date="2019-03" db="UniProtKB">
        <authorList>
            <consortium name="EnsemblPlants"/>
        </authorList>
    </citation>
    <scope>IDENTIFICATION</scope>
</reference>
<evidence type="ECO:0000313" key="2">
    <source>
        <dbReference type="Proteomes" id="UP000015105"/>
    </source>
</evidence>
<reference evidence="1" key="3">
    <citation type="journal article" date="2017" name="Nature">
        <title>Genome sequence of the progenitor of the wheat D genome Aegilops tauschii.</title>
        <authorList>
            <person name="Luo M.C."/>
            <person name="Gu Y.Q."/>
            <person name="Puiu D."/>
            <person name="Wang H."/>
            <person name="Twardziok S.O."/>
            <person name="Deal K.R."/>
            <person name="Huo N."/>
            <person name="Zhu T."/>
            <person name="Wang L."/>
            <person name="Wang Y."/>
            <person name="McGuire P.E."/>
            <person name="Liu S."/>
            <person name="Long H."/>
            <person name="Ramasamy R.K."/>
            <person name="Rodriguez J.C."/>
            <person name="Van S.L."/>
            <person name="Yuan L."/>
            <person name="Wang Z."/>
            <person name="Xia Z."/>
            <person name="Xiao L."/>
            <person name="Anderson O.D."/>
            <person name="Ouyang S."/>
            <person name="Liang Y."/>
            <person name="Zimin A.V."/>
            <person name="Pertea G."/>
            <person name="Qi P."/>
            <person name="Bennetzen J.L."/>
            <person name="Dai X."/>
            <person name="Dawson M.W."/>
            <person name="Muller H.G."/>
            <person name="Kugler K."/>
            <person name="Rivarola-Duarte L."/>
            <person name="Spannagl M."/>
            <person name="Mayer K.F.X."/>
            <person name="Lu F.H."/>
            <person name="Bevan M.W."/>
            <person name="Leroy P."/>
            <person name="Li P."/>
            <person name="You F.M."/>
            <person name="Sun Q."/>
            <person name="Liu Z."/>
            <person name="Lyons E."/>
            <person name="Wicker T."/>
            <person name="Salzberg S.L."/>
            <person name="Devos K.M."/>
            <person name="Dvorak J."/>
        </authorList>
    </citation>
    <scope>NUCLEOTIDE SEQUENCE [LARGE SCALE GENOMIC DNA]</scope>
    <source>
        <strain evidence="1">cv. AL8/78</strain>
    </source>
</reference>
<name>A0A453E746_AEGTS</name>
<dbReference type="Gramene" id="AET3Gv20242000.1">
    <property type="protein sequence ID" value="AET3Gv20242000.1"/>
    <property type="gene ID" value="AET3Gv20242000"/>
</dbReference>
<organism evidence="1 2">
    <name type="scientific">Aegilops tauschii subsp. strangulata</name>
    <name type="common">Goatgrass</name>
    <dbReference type="NCBI Taxonomy" id="200361"/>
    <lineage>
        <taxon>Eukaryota</taxon>
        <taxon>Viridiplantae</taxon>
        <taxon>Streptophyta</taxon>
        <taxon>Embryophyta</taxon>
        <taxon>Tracheophyta</taxon>
        <taxon>Spermatophyta</taxon>
        <taxon>Magnoliopsida</taxon>
        <taxon>Liliopsida</taxon>
        <taxon>Poales</taxon>
        <taxon>Poaceae</taxon>
        <taxon>BOP clade</taxon>
        <taxon>Pooideae</taxon>
        <taxon>Triticodae</taxon>
        <taxon>Triticeae</taxon>
        <taxon>Triticinae</taxon>
        <taxon>Aegilops</taxon>
    </lineage>
</organism>
<sequence>MAWMSWDKMKLPKSMGGMGFRDMRAFNQALLAKQAWRLLDTPTSLCARLLKAKYFPSGHLLDIVFPNSGSAVWKGVLHGLELLKKGIIWCVGDGAQIRTWRDPWIPRASSFRPVTPKGTCRFNRVSDFLDADGAWRADRLREFF</sequence>
<evidence type="ECO:0000313" key="1">
    <source>
        <dbReference type="EnsemblPlants" id="AET3Gv20242000.1"/>
    </source>
</evidence>
<dbReference type="Proteomes" id="UP000015105">
    <property type="component" value="Chromosome 3D"/>
</dbReference>
<accession>A0A453E746</accession>
<dbReference type="EnsemblPlants" id="AET3Gv20242000.1">
    <property type="protein sequence ID" value="AET3Gv20242000.1"/>
    <property type="gene ID" value="AET3Gv20242000"/>
</dbReference>
<reference evidence="1" key="5">
    <citation type="journal article" date="2021" name="G3 (Bethesda)">
        <title>Aegilops tauschii genome assembly Aet v5.0 features greater sequence contiguity and improved annotation.</title>
        <authorList>
            <person name="Wang L."/>
            <person name="Zhu T."/>
            <person name="Rodriguez J.C."/>
            <person name="Deal K.R."/>
            <person name="Dubcovsky J."/>
            <person name="McGuire P.E."/>
            <person name="Lux T."/>
            <person name="Spannagl M."/>
            <person name="Mayer K.F.X."/>
            <person name="Baldrich P."/>
            <person name="Meyers B.C."/>
            <person name="Huo N."/>
            <person name="Gu Y.Q."/>
            <person name="Zhou H."/>
            <person name="Devos K.M."/>
            <person name="Bennetzen J.L."/>
            <person name="Unver T."/>
            <person name="Budak H."/>
            <person name="Gulick P.J."/>
            <person name="Galiba G."/>
            <person name="Kalapos B."/>
            <person name="Nelson D.R."/>
            <person name="Li P."/>
            <person name="You F.M."/>
            <person name="Luo M.C."/>
            <person name="Dvorak J."/>
        </authorList>
    </citation>
    <scope>NUCLEOTIDE SEQUENCE [LARGE SCALE GENOMIC DNA]</scope>
    <source>
        <strain evidence="1">cv. AL8/78</strain>
    </source>
</reference>
<dbReference type="AlphaFoldDB" id="A0A453E746"/>